<feature type="transmembrane region" description="Helical" evidence="2">
    <location>
        <begin position="36"/>
        <end position="60"/>
    </location>
</feature>
<keyword evidence="2" id="KW-0812">Transmembrane</keyword>
<sequence>MTNYNALIPPTVWALILLAGLVYTMTVNDYMKKDEVIYLGVGLASYAVYWATMLLLWQVLVRGKLTTKAQIEEGAMQSSCEVSPPASTCNSGQAFSSDDEEEGTTDNDSCSEVFSADEEVGQARISCLGKKLDNENEDTAYKAFLAFLRN</sequence>
<protein>
    <submittedName>
        <fullName evidence="3">Uncharacterized protein</fullName>
    </submittedName>
</protein>
<dbReference type="Proteomes" id="UP001516023">
    <property type="component" value="Unassembled WGS sequence"/>
</dbReference>
<organism evidence="3 4">
    <name type="scientific">Cyclotella cryptica</name>
    <dbReference type="NCBI Taxonomy" id="29204"/>
    <lineage>
        <taxon>Eukaryota</taxon>
        <taxon>Sar</taxon>
        <taxon>Stramenopiles</taxon>
        <taxon>Ochrophyta</taxon>
        <taxon>Bacillariophyta</taxon>
        <taxon>Coscinodiscophyceae</taxon>
        <taxon>Thalassiosirophycidae</taxon>
        <taxon>Stephanodiscales</taxon>
        <taxon>Stephanodiscaceae</taxon>
        <taxon>Cyclotella</taxon>
    </lineage>
</organism>
<feature type="transmembrane region" description="Helical" evidence="2">
    <location>
        <begin position="6"/>
        <end position="24"/>
    </location>
</feature>
<feature type="compositionally biased region" description="Polar residues" evidence="1">
    <location>
        <begin position="76"/>
        <end position="96"/>
    </location>
</feature>
<name>A0ABD3QKG2_9STRA</name>
<evidence type="ECO:0000313" key="3">
    <source>
        <dbReference type="EMBL" id="KAL3800659.1"/>
    </source>
</evidence>
<comment type="caution">
    <text evidence="3">The sequence shown here is derived from an EMBL/GenBank/DDBJ whole genome shotgun (WGS) entry which is preliminary data.</text>
</comment>
<evidence type="ECO:0000256" key="2">
    <source>
        <dbReference type="SAM" id="Phobius"/>
    </source>
</evidence>
<evidence type="ECO:0000313" key="4">
    <source>
        <dbReference type="Proteomes" id="UP001516023"/>
    </source>
</evidence>
<feature type="region of interest" description="Disordered" evidence="1">
    <location>
        <begin position="76"/>
        <end position="110"/>
    </location>
</feature>
<proteinExistence type="predicted"/>
<gene>
    <name evidence="3" type="ORF">HJC23_006121</name>
</gene>
<evidence type="ECO:0000256" key="1">
    <source>
        <dbReference type="SAM" id="MobiDB-lite"/>
    </source>
</evidence>
<keyword evidence="4" id="KW-1185">Reference proteome</keyword>
<keyword evidence="2" id="KW-0472">Membrane</keyword>
<dbReference type="AlphaFoldDB" id="A0ABD3QKG2"/>
<keyword evidence="2" id="KW-1133">Transmembrane helix</keyword>
<accession>A0ABD3QKG2</accession>
<dbReference type="EMBL" id="JABMIG020000031">
    <property type="protein sequence ID" value="KAL3800659.1"/>
    <property type="molecule type" value="Genomic_DNA"/>
</dbReference>
<reference evidence="3 4" key="1">
    <citation type="journal article" date="2020" name="G3 (Bethesda)">
        <title>Improved Reference Genome for Cyclotella cryptica CCMP332, a Model for Cell Wall Morphogenesis, Salinity Adaptation, and Lipid Production in Diatoms (Bacillariophyta).</title>
        <authorList>
            <person name="Roberts W.R."/>
            <person name="Downey K.M."/>
            <person name="Ruck E.C."/>
            <person name="Traller J.C."/>
            <person name="Alverson A.J."/>
        </authorList>
    </citation>
    <scope>NUCLEOTIDE SEQUENCE [LARGE SCALE GENOMIC DNA]</scope>
    <source>
        <strain evidence="3 4">CCMP332</strain>
    </source>
</reference>